<gene>
    <name evidence="1" type="ORF">S06H3_39969</name>
</gene>
<sequence>MKNHVLIKEDNFEKARREIKKNKGKKIIFSGDNDVLNQKVLEKEKINILLLNQSFRKDRQKQRDSGLNQVLAKLAKKKGVVIGVNLDEIIDSKEKKRAEILGRVRQNITLCNKNRLNMKFIALKRKNERDIYDLKALGLVL</sequence>
<evidence type="ECO:0000313" key="1">
    <source>
        <dbReference type="EMBL" id="GAI46516.1"/>
    </source>
</evidence>
<comment type="caution">
    <text evidence="1">The sequence shown here is derived from an EMBL/GenBank/DDBJ whole genome shotgun (WGS) entry which is preliminary data.</text>
</comment>
<dbReference type="Gene3D" id="3.20.20.140">
    <property type="entry name" value="Metal-dependent hydrolases"/>
    <property type="match status" value="1"/>
</dbReference>
<protein>
    <submittedName>
        <fullName evidence="1">Uncharacterized protein</fullName>
    </submittedName>
</protein>
<feature type="non-terminal residue" evidence="1">
    <location>
        <position position="141"/>
    </location>
</feature>
<accession>X1PVF3</accession>
<name>X1PVF3_9ZZZZ</name>
<dbReference type="AlphaFoldDB" id="X1PVF3"/>
<proteinExistence type="predicted"/>
<dbReference type="InterPro" id="IPR016195">
    <property type="entry name" value="Pol/histidinol_Pase-like"/>
</dbReference>
<reference evidence="1" key="1">
    <citation type="journal article" date="2014" name="Front. Microbiol.">
        <title>High frequency of phylogenetically diverse reductive dehalogenase-homologous genes in deep subseafloor sedimentary metagenomes.</title>
        <authorList>
            <person name="Kawai M."/>
            <person name="Futagami T."/>
            <person name="Toyoda A."/>
            <person name="Takaki Y."/>
            <person name="Nishi S."/>
            <person name="Hori S."/>
            <person name="Arai W."/>
            <person name="Tsubouchi T."/>
            <person name="Morono Y."/>
            <person name="Uchiyama I."/>
            <person name="Ito T."/>
            <person name="Fujiyama A."/>
            <person name="Inagaki F."/>
            <person name="Takami H."/>
        </authorList>
    </citation>
    <scope>NUCLEOTIDE SEQUENCE</scope>
    <source>
        <strain evidence="1">Expedition CK06-06</strain>
    </source>
</reference>
<dbReference type="EMBL" id="BARV01024493">
    <property type="protein sequence ID" value="GAI46516.1"/>
    <property type="molecule type" value="Genomic_DNA"/>
</dbReference>
<organism evidence="1">
    <name type="scientific">marine sediment metagenome</name>
    <dbReference type="NCBI Taxonomy" id="412755"/>
    <lineage>
        <taxon>unclassified sequences</taxon>
        <taxon>metagenomes</taxon>
        <taxon>ecological metagenomes</taxon>
    </lineage>
</organism>
<dbReference type="SUPFAM" id="SSF89550">
    <property type="entry name" value="PHP domain-like"/>
    <property type="match status" value="1"/>
</dbReference>